<reference evidence="2" key="1">
    <citation type="journal article" date="2022" name="bioRxiv">
        <title>Sequencing and chromosome-scale assembly of the giantPleurodeles waltlgenome.</title>
        <authorList>
            <person name="Brown T."/>
            <person name="Elewa A."/>
            <person name="Iarovenko S."/>
            <person name="Subramanian E."/>
            <person name="Araus A.J."/>
            <person name="Petzold A."/>
            <person name="Susuki M."/>
            <person name="Suzuki K.-i.T."/>
            <person name="Hayashi T."/>
            <person name="Toyoda A."/>
            <person name="Oliveira C."/>
            <person name="Osipova E."/>
            <person name="Leigh N.D."/>
            <person name="Simon A."/>
            <person name="Yun M.H."/>
        </authorList>
    </citation>
    <scope>NUCLEOTIDE SEQUENCE</scope>
    <source>
        <strain evidence="2">20211129_DDA</strain>
        <tissue evidence="2">Liver</tissue>
    </source>
</reference>
<protein>
    <submittedName>
        <fullName evidence="2">Uncharacterized protein</fullName>
    </submittedName>
</protein>
<feature type="compositionally biased region" description="Polar residues" evidence="1">
    <location>
        <begin position="59"/>
        <end position="69"/>
    </location>
</feature>
<gene>
    <name evidence="2" type="ORF">NDU88_006571</name>
</gene>
<feature type="compositionally biased region" description="Basic and acidic residues" evidence="1">
    <location>
        <begin position="22"/>
        <end position="31"/>
    </location>
</feature>
<name>A0AAV7NQK8_PLEWA</name>
<dbReference type="Proteomes" id="UP001066276">
    <property type="component" value="Chromosome 8"/>
</dbReference>
<evidence type="ECO:0000313" key="2">
    <source>
        <dbReference type="EMBL" id="KAJ1118380.1"/>
    </source>
</evidence>
<dbReference type="AlphaFoldDB" id="A0AAV7NQK8"/>
<feature type="region of interest" description="Disordered" evidence="1">
    <location>
        <begin position="22"/>
        <end position="98"/>
    </location>
</feature>
<keyword evidence="3" id="KW-1185">Reference proteome</keyword>
<accession>A0AAV7NQK8</accession>
<dbReference type="EMBL" id="JANPWB010000012">
    <property type="protein sequence ID" value="KAJ1118380.1"/>
    <property type="molecule type" value="Genomic_DNA"/>
</dbReference>
<evidence type="ECO:0000256" key="1">
    <source>
        <dbReference type="SAM" id="MobiDB-lite"/>
    </source>
</evidence>
<sequence>MLMAATQFVAKKGKAWVDVHDSDPAKQEHHPGMSKQSARRLLHVSNGASLGPVRKRSAARTSASDSQGVGATGKSEHGIGEEWASETSHEGSGQNELRNSMPYEQVHNVWPGLRGGPPAELKNGSKLNCLCKGDICRLCMFANTQARVSA</sequence>
<evidence type="ECO:0000313" key="3">
    <source>
        <dbReference type="Proteomes" id="UP001066276"/>
    </source>
</evidence>
<comment type="caution">
    <text evidence="2">The sequence shown here is derived from an EMBL/GenBank/DDBJ whole genome shotgun (WGS) entry which is preliminary data.</text>
</comment>
<organism evidence="2 3">
    <name type="scientific">Pleurodeles waltl</name>
    <name type="common">Iberian ribbed newt</name>
    <dbReference type="NCBI Taxonomy" id="8319"/>
    <lineage>
        <taxon>Eukaryota</taxon>
        <taxon>Metazoa</taxon>
        <taxon>Chordata</taxon>
        <taxon>Craniata</taxon>
        <taxon>Vertebrata</taxon>
        <taxon>Euteleostomi</taxon>
        <taxon>Amphibia</taxon>
        <taxon>Batrachia</taxon>
        <taxon>Caudata</taxon>
        <taxon>Salamandroidea</taxon>
        <taxon>Salamandridae</taxon>
        <taxon>Pleurodelinae</taxon>
        <taxon>Pleurodeles</taxon>
    </lineage>
</organism>
<proteinExistence type="predicted"/>